<dbReference type="GO" id="GO:0043410">
    <property type="term" value="P:positive regulation of MAPK cascade"/>
    <property type="evidence" value="ECO:0007669"/>
    <property type="project" value="TreeGrafter"/>
</dbReference>
<keyword evidence="5 17" id="KW-0732">Signal</keyword>
<evidence type="ECO:0000256" key="4">
    <source>
        <dbReference type="ARBA" id="ARBA00022692"/>
    </source>
</evidence>
<dbReference type="SUPFAM" id="SSF81321">
    <property type="entry name" value="Family A G protein-coupled receptor-like"/>
    <property type="match status" value="1"/>
</dbReference>
<reference evidence="19" key="2">
    <citation type="submission" date="2025-09" db="UniProtKB">
        <authorList>
            <consortium name="Ensembl"/>
        </authorList>
    </citation>
    <scope>IDENTIFICATION</scope>
</reference>
<evidence type="ECO:0000256" key="3">
    <source>
        <dbReference type="ARBA" id="ARBA00022475"/>
    </source>
</evidence>
<evidence type="ECO:0000256" key="14">
    <source>
        <dbReference type="ARBA" id="ARBA00023273"/>
    </source>
</evidence>
<dbReference type="AlphaFoldDB" id="A0A3B4AMW2"/>
<dbReference type="Ensembl" id="ENSPMGT00000019153.1">
    <property type="protein sequence ID" value="ENSPMGP00000017949.1"/>
    <property type="gene ID" value="ENSPMGG00000014682.1"/>
</dbReference>
<dbReference type="InterPro" id="IPR003909">
    <property type="entry name" value="GPR37_orph"/>
</dbReference>
<accession>A0A3B4AMW2</accession>
<evidence type="ECO:0000256" key="9">
    <source>
        <dbReference type="ARBA" id="ARBA00023136"/>
    </source>
</evidence>
<keyword evidence="13" id="KW-0807">Transducer</keyword>
<keyword evidence="3" id="KW-1003">Cell membrane</keyword>
<feature type="domain" description="G-protein coupled receptors family 1 profile" evidence="18">
    <location>
        <begin position="164"/>
        <end position="411"/>
    </location>
</feature>
<keyword evidence="10" id="KW-1015">Disulfide bond</keyword>
<evidence type="ECO:0000256" key="10">
    <source>
        <dbReference type="ARBA" id="ARBA00023157"/>
    </source>
</evidence>
<dbReference type="STRING" id="409849.ENSPMGP00000017949"/>
<keyword evidence="7 16" id="KW-1133">Transmembrane helix</keyword>
<keyword evidence="20" id="KW-1185">Reference proteome</keyword>
<evidence type="ECO:0000256" key="7">
    <source>
        <dbReference type="ARBA" id="ARBA00022989"/>
    </source>
</evidence>
<feature type="region of interest" description="Disordered" evidence="15">
    <location>
        <begin position="77"/>
        <end position="109"/>
    </location>
</feature>
<dbReference type="InterPro" id="IPR000276">
    <property type="entry name" value="GPCR_Rhodpsn"/>
</dbReference>
<dbReference type="GO" id="GO:0007193">
    <property type="term" value="P:adenylate cyclase-inhibiting G protein-coupled receptor signaling pathway"/>
    <property type="evidence" value="ECO:0007669"/>
    <property type="project" value="TreeGrafter"/>
</dbReference>
<evidence type="ECO:0000313" key="20">
    <source>
        <dbReference type="Proteomes" id="UP000261520"/>
    </source>
</evidence>
<evidence type="ECO:0000256" key="13">
    <source>
        <dbReference type="ARBA" id="ARBA00023224"/>
    </source>
</evidence>
<feature type="chain" id="PRO_5017204609" description="G-protein coupled receptors family 1 profile domain-containing protein" evidence="17">
    <location>
        <begin position="20"/>
        <end position="482"/>
    </location>
</feature>
<dbReference type="PANTHER" id="PTHR46216">
    <property type="entry name" value="PROSAPOSIN RECEPTOR GPR37 FAMILY MEMBER"/>
    <property type="match status" value="1"/>
</dbReference>
<sequence length="482" mass="52591">MSASWTLFVLLLCARTAELRHRHQAVDPELDPGLKGLHTKREALTRGARRGALSVGFSPESAQEDAERLDEMEPGHRALDPEDVGPNPMNKRVSRGTKGAWRRRGDQSTLSTLNPDRFFTTPRTAHPPVNSSVRVALLPLSGGARWAYAVLLLALVMFSVGLVGNLALMCLVWHSVHLKSAWNCVLAGLALWDFLVLFFCLPVVLFHQLTGTRLMGALSCSLVPFLEVSSMGVATFSLCALSIDRFHSATSPTTLSMHVEPCTSILPKLTYRHVSLPLQEKHTHYSTQVDVCLAEPSSELPLSILSLVLTYQEARSWWVFGCYFCLPLLFTLSCDLVTRRVMSQREAQREAGLRSVVLALIGLYSACTLPEAVCTIAMSYLPLLPVGVSPALRLIGQFLLFVRCSATPLLTLTFNRALGGAFLHCCCCCCDECGAIPPPALDTPSPSLATPSTLLAMPLSAMGPPLRDTPTEQQRRVLGTPC</sequence>
<dbReference type="GO" id="GO:0042995">
    <property type="term" value="C:cell projection"/>
    <property type="evidence" value="ECO:0007669"/>
    <property type="project" value="UniProtKB-SubCell"/>
</dbReference>
<dbReference type="PROSITE" id="PS50262">
    <property type="entry name" value="G_PROTEIN_RECEP_F1_2"/>
    <property type="match status" value="1"/>
</dbReference>
<evidence type="ECO:0000256" key="16">
    <source>
        <dbReference type="SAM" id="Phobius"/>
    </source>
</evidence>
<dbReference type="InterPro" id="IPR017452">
    <property type="entry name" value="GPCR_Rhodpsn_7TM"/>
</dbReference>
<evidence type="ECO:0000313" key="19">
    <source>
        <dbReference type="Ensembl" id="ENSPMGP00000017949.1"/>
    </source>
</evidence>
<feature type="transmembrane region" description="Helical" evidence="16">
    <location>
        <begin position="357"/>
        <end position="382"/>
    </location>
</feature>
<evidence type="ECO:0000256" key="17">
    <source>
        <dbReference type="SAM" id="SignalP"/>
    </source>
</evidence>
<keyword evidence="11" id="KW-0675">Receptor</keyword>
<evidence type="ECO:0000256" key="8">
    <source>
        <dbReference type="ARBA" id="ARBA00023040"/>
    </source>
</evidence>
<dbReference type="GO" id="GO:0005886">
    <property type="term" value="C:plasma membrane"/>
    <property type="evidence" value="ECO:0007669"/>
    <property type="project" value="UniProtKB-SubCell"/>
</dbReference>
<feature type="transmembrane region" description="Helical" evidence="16">
    <location>
        <begin position="317"/>
        <end position="337"/>
    </location>
</feature>
<dbReference type="Gene3D" id="1.20.1070.10">
    <property type="entry name" value="Rhodopsin 7-helix transmembrane proteins"/>
    <property type="match status" value="1"/>
</dbReference>
<evidence type="ECO:0000259" key="18">
    <source>
        <dbReference type="PROSITE" id="PS50262"/>
    </source>
</evidence>
<proteinExistence type="predicted"/>
<dbReference type="PRINTS" id="PR00237">
    <property type="entry name" value="GPCRRHODOPSN"/>
</dbReference>
<dbReference type="GO" id="GO:0043235">
    <property type="term" value="C:receptor complex"/>
    <property type="evidence" value="ECO:0007669"/>
    <property type="project" value="TreeGrafter"/>
</dbReference>
<keyword evidence="4 16" id="KW-0812">Transmembrane</keyword>
<keyword evidence="8" id="KW-0297">G-protein coupled receptor</keyword>
<evidence type="ECO:0000256" key="5">
    <source>
        <dbReference type="ARBA" id="ARBA00022729"/>
    </source>
</evidence>
<keyword evidence="9 16" id="KW-0472">Membrane</keyword>
<evidence type="ECO:0000256" key="2">
    <source>
        <dbReference type="ARBA" id="ARBA00004651"/>
    </source>
</evidence>
<keyword evidence="6" id="KW-0832">Ubl conjugation</keyword>
<keyword evidence="12" id="KW-0325">Glycoprotein</keyword>
<feature type="transmembrane region" description="Helical" evidence="16">
    <location>
        <begin position="146"/>
        <end position="173"/>
    </location>
</feature>
<feature type="region of interest" description="Disordered" evidence="15">
    <location>
        <begin position="463"/>
        <end position="482"/>
    </location>
</feature>
<keyword evidence="14" id="KW-0966">Cell projection</keyword>
<feature type="signal peptide" evidence="17">
    <location>
        <begin position="1"/>
        <end position="19"/>
    </location>
</feature>
<evidence type="ECO:0000256" key="11">
    <source>
        <dbReference type="ARBA" id="ARBA00023170"/>
    </source>
</evidence>
<evidence type="ECO:0000256" key="1">
    <source>
        <dbReference type="ARBA" id="ARBA00004316"/>
    </source>
</evidence>
<evidence type="ECO:0000256" key="15">
    <source>
        <dbReference type="SAM" id="MobiDB-lite"/>
    </source>
</evidence>
<dbReference type="Pfam" id="PF00001">
    <property type="entry name" value="7tm_1"/>
    <property type="match status" value="1"/>
</dbReference>
<reference evidence="19" key="1">
    <citation type="submission" date="2025-08" db="UniProtKB">
        <authorList>
            <consortium name="Ensembl"/>
        </authorList>
    </citation>
    <scope>IDENTIFICATION</scope>
</reference>
<dbReference type="Proteomes" id="UP000261520">
    <property type="component" value="Unplaced"/>
</dbReference>
<evidence type="ECO:0000256" key="6">
    <source>
        <dbReference type="ARBA" id="ARBA00022843"/>
    </source>
</evidence>
<protein>
    <recommendedName>
        <fullName evidence="18">G-protein coupled receptors family 1 profile domain-containing protein</fullName>
    </recommendedName>
</protein>
<feature type="transmembrane region" description="Helical" evidence="16">
    <location>
        <begin position="185"/>
        <end position="206"/>
    </location>
</feature>
<comment type="subcellular location">
    <subcellularLocation>
        <location evidence="2">Cell membrane</location>
        <topology evidence="2">Multi-pass membrane protein</topology>
    </subcellularLocation>
    <subcellularLocation>
        <location evidence="1">Cell projection</location>
    </subcellularLocation>
</comment>
<evidence type="ECO:0000256" key="12">
    <source>
        <dbReference type="ARBA" id="ARBA00023180"/>
    </source>
</evidence>
<name>A0A3B4AMW2_9GOBI</name>
<organism evidence="19 20">
    <name type="scientific">Periophthalmus magnuspinnatus</name>
    <dbReference type="NCBI Taxonomy" id="409849"/>
    <lineage>
        <taxon>Eukaryota</taxon>
        <taxon>Metazoa</taxon>
        <taxon>Chordata</taxon>
        <taxon>Craniata</taxon>
        <taxon>Vertebrata</taxon>
        <taxon>Euteleostomi</taxon>
        <taxon>Actinopterygii</taxon>
        <taxon>Neopterygii</taxon>
        <taxon>Teleostei</taxon>
        <taxon>Neoteleostei</taxon>
        <taxon>Acanthomorphata</taxon>
        <taxon>Gobiaria</taxon>
        <taxon>Gobiiformes</taxon>
        <taxon>Gobioidei</taxon>
        <taxon>Gobiidae</taxon>
        <taxon>Oxudercinae</taxon>
        <taxon>Periophthalmus</taxon>
    </lineage>
</organism>
<dbReference type="PRINTS" id="PR01421">
    <property type="entry name" value="GPR37ORPHANR"/>
</dbReference>
<dbReference type="GO" id="GO:0008528">
    <property type="term" value="F:G protein-coupled peptide receptor activity"/>
    <property type="evidence" value="ECO:0007669"/>
    <property type="project" value="TreeGrafter"/>
</dbReference>
<dbReference type="PANTHER" id="PTHR46216:SF4">
    <property type="entry name" value="G-PROTEIN COUPLED RECEPTOR 37-LIKE 1"/>
    <property type="match status" value="1"/>
</dbReference>